<sequence>MPGFGRRIRFATIQVCCSNLPFFSPVSDRGRVARLPRPWFARLLTTGKLSQFVTKSTDVIPPRPEYEALISLQYCELGSSGTMHDSLPSPDDQRVYGGFKQQ</sequence>
<dbReference type="RefSeq" id="XP_062741512.1">
    <property type="nucleotide sequence ID" value="XM_062883778.1"/>
</dbReference>
<evidence type="ECO:0000256" key="1">
    <source>
        <dbReference type="SAM" id="MobiDB-lite"/>
    </source>
</evidence>
<keyword evidence="3" id="KW-1185">Reference proteome</keyword>
<feature type="region of interest" description="Disordered" evidence="1">
    <location>
        <begin position="81"/>
        <end position="102"/>
    </location>
</feature>
<dbReference type="Proteomes" id="UP001323405">
    <property type="component" value="Unassembled WGS sequence"/>
</dbReference>
<evidence type="ECO:0000313" key="3">
    <source>
        <dbReference type="Proteomes" id="UP001323405"/>
    </source>
</evidence>
<proteinExistence type="predicted"/>
<dbReference type="EMBL" id="JAFFHA010000007">
    <property type="protein sequence ID" value="KAK4652537.1"/>
    <property type="molecule type" value="Genomic_DNA"/>
</dbReference>
<organism evidence="2 3">
    <name type="scientific">Podospora pseudocomata</name>
    <dbReference type="NCBI Taxonomy" id="2093779"/>
    <lineage>
        <taxon>Eukaryota</taxon>
        <taxon>Fungi</taxon>
        <taxon>Dikarya</taxon>
        <taxon>Ascomycota</taxon>
        <taxon>Pezizomycotina</taxon>
        <taxon>Sordariomycetes</taxon>
        <taxon>Sordariomycetidae</taxon>
        <taxon>Sordariales</taxon>
        <taxon>Podosporaceae</taxon>
        <taxon>Podospora</taxon>
    </lineage>
</organism>
<gene>
    <name evidence="2" type="ORF">QC762_0074160</name>
</gene>
<evidence type="ECO:0000313" key="2">
    <source>
        <dbReference type="EMBL" id="KAK4652537.1"/>
    </source>
</evidence>
<protein>
    <submittedName>
        <fullName evidence="2">Uncharacterized protein</fullName>
    </submittedName>
</protein>
<comment type="caution">
    <text evidence="2">The sequence shown here is derived from an EMBL/GenBank/DDBJ whole genome shotgun (WGS) entry which is preliminary data.</text>
</comment>
<reference evidence="2 3" key="1">
    <citation type="journal article" date="2023" name="bioRxiv">
        <title>High-quality genome assemblies of four members of thePodospora anserinaspecies complex.</title>
        <authorList>
            <person name="Ament-Velasquez S.L."/>
            <person name="Vogan A.A."/>
            <person name="Wallerman O."/>
            <person name="Hartmann F."/>
            <person name="Gautier V."/>
            <person name="Silar P."/>
            <person name="Giraud T."/>
            <person name="Johannesson H."/>
        </authorList>
    </citation>
    <scope>NUCLEOTIDE SEQUENCE [LARGE SCALE GENOMIC DNA]</scope>
    <source>
        <strain evidence="2 3">CBS 415.72m</strain>
    </source>
</reference>
<accession>A0ABR0GA28</accession>
<dbReference type="GeneID" id="87903476"/>
<name>A0ABR0GA28_9PEZI</name>